<evidence type="ECO:0000256" key="1">
    <source>
        <dbReference type="ARBA" id="ARBA00001947"/>
    </source>
</evidence>
<proteinExistence type="inferred from homology"/>
<comment type="cofactor">
    <cofactor evidence="1">
        <name>Zn(2+)</name>
        <dbReference type="ChEBI" id="CHEBI:29105"/>
    </cofactor>
</comment>
<evidence type="ECO:0000256" key="3">
    <source>
        <dbReference type="ARBA" id="ARBA00009164"/>
    </source>
</evidence>
<protein>
    <recommendedName>
        <fullName evidence="5">6-pyruvoyl tetrahydrobiopterin synthase</fullName>
        <ecNumber evidence="4">4.2.3.12</ecNumber>
    </recommendedName>
</protein>
<evidence type="ECO:0000256" key="2">
    <source>
        <dbReference type="ARBA" id="ARBA00005126"/>
    </source>
</evidence>
<evidence type="ECO:0000256" key="8">
    <source>
        <dbReference type="ARBA" id="ARBA00023007"/>
    </source>
</evidence>
<dbReference type="GO" id="GO:0003874">
    <property type="term" value="F:6-pyruvoyltetrahydropterin synthase activity"/>
    <property type="evidence" value="ECO:0007669"/>
    <property type="project" value="UniProtKB-EC"/>
</dbReference>
<dbReference type="PANTHER" id="PTHR12589:SF7">
    <property type="entry name" value="6-PYRUVOYL TETRAHYDROBIOPTERIN SYNTHASE"/>
    <property type="match status" value="1"/>
</dbReference>
<evidence type="ECO:0000256" key="6">
    <source>
        <dbReference type="ARBA" id="ARBA00022723"/>
    </source>
</evidence>
<dbReference type="InterPro" id="IPR038418">
    <property type="entry name" value="6-PTP_synth/QueD_sf"/>
</dbReference>
<comment type="similarity">
    <text evidence="3">Belongs to the PTPS family.</text>
</comment>
<dbReference type="InterPro" id="IPR007115">
    <property type="entry name" value="6-PTP_synth/QueD"/>
</dbReference>
<dbReference type="Proteomes" id="UP000036681">
    <property type="component" value="Unplaced"/>
</dbReference>
<evidence type="ECO:0000313" key="11">
    <source>
        <dbReference type="WBParaSite" id="ALUE_0001162301-mRNA-1"/>
    </source>
</evidence>
<dbReference type="GO" id="GO:0005739">
    <property type="term" value="C:mitochondrion"/>
    <property type="evidence" value="ECO:0007669"/>
    <property type="project" value="TreeGrafter"/>
</dbReference>
<dbReference type="EC" id="4.2.3.12" evidence="4"/>
<dbReference type="PANTHER" id="PTHR12589">
    <property type="entry name" value="PYRUVOYL TETRAHYDROBIOPTERIN SYNTHASE"/>
    <property type="match status" value="1"/>
</dbReference>
<dbReference type="FunFam" id="3.30.479.10:FF:000003">
    <property type="entry name" value="6-pyruvoyl tetrahydrobiopterin synthase"/>
    <property type="match status" value="2"/>
</dbReference>
<evidence type="ECO:0000256" key="9">
    <source>
        <dbReference type="ARBA" id="ARBA00023239"/>
    </source>
</evidence>
<comment type="pathway">
    <text evidence="2">Cofactor biosynthesis; tetrahydrobiopterin biosynthesis; tetrahydrobiopterin from 7,8-dihydroneopterin triphosphate: step 1/3.</text>
</comment>
<dbReference type="UniPathway" id="UPA00849">
    <property type="reaction ID" value="UER00819"/>
</dbReference>
<dbReference type="PROSITE" id="PS00988">
    <property type="entry name" value="PTPS_2"/>
    <property type="match status" value="2"/>
</dbReference>
<keyword evidence="10" id="KW-1185">Reference proteome</keyword>
<sequence>MERPVIDLTRIESFSASHRLHSQSLSATENQKLYGKCNNANGHGHNYIWEVTLRGPIDIVTGMVYNLSDLKKEMAEVLELVDHKNLDLDVEYFKTCVSTTENLTIFLWKELKKHMSKPELLYKTVVHETSKNVFTFRVYILKMERPVIDLTRIESFSASHRLHSQSLSATENQKLYGKCNNTNGHGHNYIWEVTLRGPIDVVTGMVYNLSDLKKEMAEVLELVDHKNLDLDIEYFKTCVSTTENLTIFLWKELKKHMSKPELLYKTVVHETSKNVFTFRGP</sequence>
<dbReference type="Gene3D" id="3.30.479.10">
    <property type="entry name" value="6-pyruvoyl tetrahydropterin synthase/QueD"/>
    <property type="match status" value="2"/>
</dbReference>
<keyword evidence="9" id="KW-0456">Lyase</keyword>
<evidence type="ECO:0000256" key="7">
    <source>
        <dbReference type="ARBA" id="ARBA00022833"/>
    </source>
</evidence>
<keyword evidence="8" id="KW-0783">Tetrahydrobiopterin biosynthesis</keyword>
<dbReference type="InterPro" id="IPR022470">
    <property type="entry name" value="PTPS_Cys_AS"/>
</dbReference>
<reference evidence="11" key="1">
    <citation type="submission" date="2017-02" db="UniProtKB">
        <authorList>
            <consortium name="WormBaseParasite"/>
        </authorList>
    </citation>
    <scope>IDENTIFICATION</scope>
</reference>
<organism evidence="10 11">
    <name type="scientific">Ascaris lumbricoides</name>
    <name type="common">Giant roundworm</name>
    <dbReference type="NCBI Taxonomy" id="6252"/>
    <lineage>
        <taxon>Eukaryota</taxon>
        <taxon>Metazoa</taxon>
        <taxon>Ecdysozoa</taxon>
        <taxon>Nematoda</taxon>
        <taxon>Chromadorea</taxon>
        <taxon>Rhabditida</taxon>
        <taxon>Spirurina</taxon>
        <taxon>Ascaridomorpha</taxon>
        <taxon>Ascaridoidea</taxon>
        <taxon>Ascarididae</taxon>
        <taxon>Ascaris</taxon>
    </lineage>
</organism>
<dbReference type="AlphaFoldDB" id="A0A0M3I4D3"/>
<evidence type="ECO:0000256" key="5">
    <source>
        <dbReference type="ARBA" id="ARBA00015587"/>
    </source>
</evidence>
<keyword evidence="6" id="KW-0479">Metal-binding</keyword>
<dbReference type="GO" id="GO:0046872">
    <property type="term" value="F:metal ion binding"/>
    <property type="evidence" value="ECO:0007669"/>
    <property type="project" value="UniProtKB-KW"/>
</dbReference>
<evidence type="ECO:0000256" key="4">
    <source>
        <dbReference type="ARBA" id="ARBA00013100"/>
    </source>
</evidence>
<keyword evidence="7" id="KW-0862">Zinc</keyword>
<dbReference type="GO" id="GO:0006729">
    <property type="term" value="P:tetrahydrobiopterin biosynthetic process"/>
    <property type="evidence" value="ECO:0007669"/>
    <property type="project" value="UniProtKB-UniPathway"/>
</dbReference>
<dbReference type="PROSITE" id="PS00987">
    <property type="entry name" value="PTPS_1"/>
    <property type="match status" value="2"/>
</dbReference>
<dbReference type="InterPro" id="IPR022469">
    <property type="entry name" value="PTPS_His_AS"/>
</dbReference>
<evidence type="ECO:0000313" key="10">
    <source>
        <dbReference type="Proteomes" id="UP000036681"/>
    </source>
</evidence>
<dbReference type="SUPFAM" id="SSF55620">
    <property type="entry name" value="Tetrahydrobiopterin biosynthesis enzymes-like"/>
    <property type="match status" value="2"/>
</dbReference>
<dbReference type="Pfam" id="PF01242">
    <property type="entry name" value="PTPS"/>
    <property type="match status" value="2"/>
</dbReference>
<dbReference type="WBParaSite" id="ALUE_0001162301-mRNA-1">
    <property type="protein sequence ID" value="ALUE_0001162301-mRNA-1"/>
    <property type="gene ID" value="ALUE_0001162301"/>
</dbReference>
<name>A0A0M3I4D3_ASCLU</name>
<accession>A0A0M3I4D3</accession>